<keyword evidence="1" id="KW-1133">Transmembrane helix</keyword>
<evidence type="ECO:0000256" key="1">
    <source>
        <dbReference type="SAM" id="Phobius"/>
    </source>
</evidence>
<keyword evidence="1" id="KW-0812">Transmembrane</keyword>
<dbReference type="EMBL" id="JACHDE010000001">
    <property type="protein sequence ID" value="MBB5398879.1"/>
    <property type="molecule type" value="Genomic_DNA"/>
</dbReference>
<accession>A0A7W8NZB1</accession>
<organism evidence="2 3">
    <name type="scientific">Paraburkholderia youngii</name>
    <dbReference type="NCBI Taxonomy" id="2782701"/>
    <lineage>
        <taxon>Bacteria</taxon>
        <taxon>Pseudomonadati</taxon>
        <taxon>Pseudomonadota</taxon>
        <taxon>Betaproteobacteria</taxon>
        <taxon>Burkholderiales</taxon>
        <taxon>Burkholderiaceae</taxon>
        <taxon>Paraburkholderia</taxon>
    </lineage>
</organism>
<evidence type="ECO:0000313" key="2">
    <source>
        <dbReference type="EMBL" id="MBB5398879.1"/>
    </source>
</evidence>
<feature type="transmembrane region" description="Helical" evidence="1">
    <location>
        <begin position="48"/>
        <end position="65"/>
    </location>
</feature>
<sequence length="247" mass="26453">MATHDSSQALDPADYIAHHLQNFSTSSSASAAASVEHSVGAFIRSPHALVFAAVLFVVLVCFAALRDRGAMFSVGRAISFGRRLYVWWSCAWRQGLASTLLFVAAVVAFHFLVPRTAVPLMKFSEHVITPNVARSSPAWSTVIAAMPAIVALAIYLLVSLPIAGYMVRSGLAAHGFAGSERFGFWRAVSLGLTTYLWSVPGSLAIADVGISLPGHAADALRAILVVVWGMYIVLPRQVKRVERFAAG</sequence>
<evidence type="ECO:0000313" key="3">
    <source>
        <dbReference type="Proteomes" id="UP000592820"/>
    </source>
</evidence>
<dbReference type="Proteomes" id="UP000592820">
    <property type="component" value="Unassembled WGS sequence"/>
</dbReference>
<dbReference type="AlphaFoldDB" id="A0A7W8NZB1"/>
<gene>
    <name evidence="2" type="ORF">HDG41_000915</name>
</gene>
<feature type="transmembrane region" description="Helical" evidence="1">
    <location>
        <begin position="212"/>
        <end position="234"/>
    </location>
</feature>
<proteinExistence type="predicted"/>
<dbReference type="RefSeq" id="WP_184225394.1">
    <property type="nucleotide sequence ID" value="NZ_JACHDE010000001.1"/>
</dbReference>
<feature type="transmembrane region" description="Helical" evidence="1">
    <location>
        <begin position="184"/>
        <end position="206"/>
    </location>
</feature>
<reference evidence="2 3" key="1">
    <citation type="submission" date="2020-08" db="EMBL/GenBank/DDBJ databases">
        <title>Genomic Encyclopedia of Type Strains, Phase IV (KMG-V): Genome sequencing to study the core and pangenomes of soil and plant-associated prokaryotes.</title>
        <authorList>
            <person name="Whitman W."/>
        </authorList>
    </citation>
    <scope>NUCLEOTIDE SEQUENCE [LARGE SCALE GENOMIC DNA]</scope>
    <source>
        <strain evidence="2 3">JPY162</strain>
    </source>
</reference>
<name>A0A7W8NZB1_9BURK</name>
<feature type="transmembrane region" description="Helical" evidence="1">
    <location>
        <begin position="138"/>
        <end position="163"/>
    </location>
</feature>
<keyword evidence="1" id="KW-0472">Membrane</keyword>
<protein>
    <submittedName>
        <fullName evidence="2">Uncharacterized protein</fullName>
    </submittedName>
</protein>
<comment type="caution">
    <text evidence="2">The sequence shown here is derived from an EMBL/GenBank/DDBJ whole genome shotgun (WGS) entry which is preliminary data.</text>
</comment>
<feature type="transmembrane region" description="Helical" evidence="1">
    <location>
        <begin position="85"/>
        <end position="113"/>
    </location>
</feature>